<accession>A0ABM7P963</accession>
<name>A0ABM7P963_9BACT</name>
<dbReference type="Proteomes" id="UP001053296">
    <property type="component" value="Chromosome"/>
</dbReference>
<evidence type="ECO:0000313" key="2">
    <source>
        <dbReference type="Proteomes" id="UP001053296"/>
    </source>
</evidence>
<protein>
    <submittedName>
        <fullName evidence="1">Uncharacterized protein</fullName>
    </submittedName>
</protein>
<dbReference type="EMBL" id="AP024485">
    <property type="protein sequence ID" value="BCS89585.1"/>
    <property type="molecule type" value="Genomic_DNA"/>
</dbReference>
<organism evidence="1 2">
    <name type="scientific">Pseudodesulfovibrio sediminis</name>
    <dbReference type="NCBI Taxonomy" id="2810563"/>
    <lineage>
        <taxon>Bacteria</taxon>
        <taxon>Pseudomonadati</taxon>
        <taxon>Thermodesulfobacteriota</taxon>
        <taxon>Desulfovibrionia</taxon>
        <taxon>Desulfovibrionales</taxon>
        <taxon>Desulfovibrionaceae</taxon>
    </lineage>
</organism>
<reference evidence="1" key="1">
    <citation type="journal article" date="2022" name="Arch. Microbiol.">
        <title>Pseudodesulfovibrio sediminis sp. nov., a mesophilic and neutrophilic sulfate-reducing bacterium isolated from sediment of a brackish lake.</title>
        <authorList>
            <person name="Takahashi A."/>
            <person name="Kojima H."/>
            <person name="Watanabe M."/>
            <person name="Fukui M."/>
        </authorList>
    </citation>
    <scope>NUCLEOTIDE SEQUENCE</scope>
    <source>
        <strain evidence="1">SF6</strain>
    </source>
</reference>
<keyword evidence="2" id="KW-1185">Reference proteome</keyword>
<proteinExistence type="predicted"/>
<gene>
    <name evidence="1" type="ORF">PSDVSF_28270</name>
</gene>
<sequence>MPSGGYVLVELAFFEKKLASKLNLITINYKKSKIWSNWSESVGALRPDGGLSPGVKLRKVLDESGFVSF</sequence>
<evidence type="ECO:0000313" key="1">
    <source>
        <dbReference type="EMBL" id="BCS89585.1"/>
    </source>
</evidence>